<name>A0ABV3DAB7_9ACTN</name>
<evidence type="ECO:0000256" key="1">
    <source>
        <dbReference type="PROSITE-ProRule" id="PRU00169"/>
    </source>
</evidence>
<reference evidence="3 4" key="1">
    <citation type="submission" date="2024-06" db="EMBL/GenBank/DDBJ databases">
        <title>The Natural Products Discovery Center: Release of the First 8490 Sequenced Strains for Exploring Actinobacteria Biosynthetic Diversity.</title>
        <authorList>
            <person name="Kalkreuter E."/>
            <person name="Kautsar S.A."/>
            <person name="Yang D."/>
            <person name="Bader C.D."/>
            <person name="Teijaro C.N."/>
            <person name="Fluegel L."/>
            <person name="Davis C.M."/>
            <person name="Simpson J.R."/>
            <person name="Lauterbach L."/>
            <person name="Steele A.D."/>
            <person name="Gui C."/>
            <person name="Meng S."/>
            <person name="Li G."/>
            <person name="Viehrig K."/>
            <person name="Ye F."/>
            <person name="Su P."/>
            <person name="Kiefer A.F."/>
            <person name="Nichols A."/>
            <person name="Cepeda A.J."/>
            <person name="Yan W."/>
            <person name="Fan B."/>
            <person name="Jiang Y."/>
            <person name="Adhikari A."/>
            <person name="Zheng C.-J."/>
            <person name="Schuster L."/>
            <person name="Cowan T.M."/>
            <person name="Smanski M.J."/>
            <person name="Chevrette M.G."/>
            <person name="De Carvalho L.P.S."/>
            <person name="Shen B."/>
        </authorList>
    </citation>
    <scope>NUCLEOTIDE SEQUENCE [LARGE SCALE GENOMIC DNA]</scope>
    <source>
        <strain evidence="3 4">NPDC048946</strain>
    </source>
</reference>
<accession>A0ABV3DAB7</accession>
<feature type="modified residue" description="4-aspartylphosphate" evidence="1">
    <location>
        <position position="64"/>
    </location>
</feature>
<dbReference type="RefSeq" id="WP_358348902.1">
    <property type="nucleotide sequence ID" value="NZ_JBEZFP010000007.1"/>
</dbReference>
<dbReference type="PANTHER" id="PTHR44520:SF2">
    <property type="entry name" value="RESPONSE REGULATOR RCP1"/>
    <property type="match status" value="1"/>
</dbReference>
<dbReference type="SUPFAM" id="SSF52172">
    <property type="entry name" value="CheY-like"/>
    <property type="match status" value="1"/>
</dbReference>
<dbReference type="Gene3D" id="3.40.50.2300">
    <property type="match status" value="1"/>
</dbReference>
<dbReference type="PROSITE" id="PS50110">
    <property type="entry name" value="RESPONSE_REGULATORY"/>
    <property type="match status" value="1"/>
</dbReference>
<sequence length="148" mass="16326">MVPLIARHGYDILLVEDDAADAVLIQEALSERDTRAITRVPDGVAALEYLRDPSTTTPDLIVLDLNMPRMSGRELLHVLKNDEELKAIPVVVLTTSGAPEDVAASYRNHSNAYVTKPMNLDDFARAVRSIDAFFLETATLPEQSPPRD</sequence>
<evidence type="ECO:0000259" key="2">
    <source>
        <dbReference type="PROSITE" id="PS50110"/>
    </source>
</evidence>
<dbReference type="Proteomes" id="UP001551482">
    <property type="component" value="Unassembled WGS sequence"/>
</dbReference>
<comment type="caution">
    <text evidence="3">The sequence shown here is derived from an EMBL/GenBank/DDBJ whole genome shotgun (WGS) entry which is preliminary data.</text>
</comment>
<proteinExistence type="predicted"/>
<dbReference type="SMART" id="SM00448">
    <property type="entry name" value="REC"/>
    <property type="match status" value="1"/>
</dbReference>
<evidence type="ECO:0000313" key="3">
    <source>
        <dbReference type="EMBL" id="MEU8132680.1"/>
    </source>
</evidence>
<dbReference type="CDD" id="cd17557">
    <property type="entry name" value="REC_Rcp-like"/>
    <property type="match status" value="1"/>
</dbReference>
<dbReference type="InterPro" id="IPR052893">
    <property type="entry name" value="TCS_response_regulator"/>
</dbReference>
<organism evidence="3 4">
    <name type="scientific">Streptodolium elevatio</name>
    <dbReference type="NCBI Taxonomy" id="3157996"/>
    <lineage>
        <taxon>Bacteria</taxon>
        <taxon>Bacillati</taxon>
        <taxon>Actinomycetota</taxon>
        <taxon>Actinomycetes</taxon>
        <taxon>Kitasatosporales</taxon>
        <taxon>Streptomycetaceae</taxon>
        <taxon>Streptodolium</taxon>
    </lineage>
</organism>
<keyword evidence="1" id="KW-0597">Phosphoprotein</keyword>
<feature type="domain" description="Response regulatory" evidence="2">
    <location>
        <begin position="11"/>
        <end position="131"/>
    </location>
</feature>
<dbReference type="Pfam" id="PF00072">
    <property type="entry name" value="Response_reg"/>
    <property type="match status" value="1"/>
</dbReference>
<protein>
    <submittedName>
        <fullName evidence="3">Response regulator</fullName>
    </submittedName>
</protein>
<keyword evidence="4" id="KW-1185">Reference proteome</keyword>
<dbReference type="InterPro" id="IPR011006">
    <property type="entry name" value="CheY-like_superfamily"/>
</dbReference>
<evidence type="ECO:0000313" key="4">
    <source>
        <dbReference type="Proteomes" id="UP001551482"/>
    </source>
</evidence>
<dbReference type="PANTHER" id="PTHR44520">
    <property type="entry name" value="RESPONSE REGULATOR RCP1-RELATED"/>
    <property type="match status" value="1"/>
</dbReference>
<gene>
    <name evidence="3" type="ORF">AB0C36_04140</name>
</gene>
<dbReference type="EMBL" id="JBEZFP010000007">
    <property type="protein sequence ID" value="MEU8132680.1"/>
    <property type="molecule type" value="Genomic_DNA"/>
</dbReference>
<dbReference type="InterPro" id="IPR001789">
    <property type="entry name" value="Sig_transdc_resp-reg_receiver"/>
</dbReference>